<evidence type="ECO:0008006" key="3">
    <source>
        <dbReference type="Google" id="ProtNLM"/>
    </source>
</evidence>
<comment type="caution">
    <text evidence="1">The sequence shown here is derived from an EMBL/GenBank/DDBJ whole genome shotgun (WGS) entry which is preliminary data.</text>
</comment>
<sequence>MGLFINIMPLRLDLDRTAVEASLHITHARLPELLAHEHASPALGVLQSSSHVISA</sequence>
<evidence type="ECO:0000313" key="2">
    <source>
        <dbReference type="Proteomes" id="UP001565474"/>
    </source>
</evidence>
<name>A0ABV4GN05_9BRAD</name>
<evidence type="ECO:0000313" key="1">
    <source>
        <dbReference type="EMBL" id="MEY9473066.1"/>
    </source>
</evidence>
<keyword evidence="2" id="KW-1185">Reference proteome</keyword>
<accession>A0ABV4GN05</accession>
<dbReference type="Proteomes" id="UP001565474">
    <property type="component" value="Unassembled WGS sequence"/>
</dbReference>
<organism evidence="1 2">
    <name type="scientific">Bradyrhizobium yuanmingense</name>
    <dbReference type="NCBI Taxonomy" id="108015"/>
    <lineage>
        <taxon>Bacteria</taxon>
        <taxon>Pseudomonadati</taxon>
        <taxon>Pseudomonadota</taxon>
        <taxon>Alphaproteobacteria</taxon>
        <taxon>Hyphomicrobiales</taxon>
        <taxon>Nitrobacteraceae</taxon>
        <taxon>Bradyrhizobium</taxon>
    </lineage>
</organism>
<dbReference type="RefSeq" id="WP_157785198.1">
    <property type="nucleotide sequence ID" value="NZ_JBGBYD010000002.1"/>
</dbReference>
<gene>
    <name evidence="1" type="ORF">ABH992_005465</name>
</gene>
<proteinExistence type="predicted"/>
<protein>
    <recommendedName>
        <fullName evidence="3">Condensation domain-containing protein</fullName>
    </recommendedName>
</protein>
<dbReference type="EMBL" id="JBGBZN010000002">
    <property type="protein sequence ID" value="MEY9473066.1"/>
    <property type="molecule type" value="Genomic_DNA"/>
</dbReference>
<reference evidence="1 2" key="1">
    <citation type="submission" date="2024-07" db="EMBL/GenBank/DDBJ databases">
        <title>Genomic Encyclopedia of Type Strains, Phase V (KMG-V): Genome sequencing to study the core and pangenomes of soil and plant-associated prokaryotes.</title>
        <authorList>
            <person name="Whitman W."/>
        </authorList>
    </citation>
    <scope>NUCLEOTIDE SEQUENCE [LARGE SCALE GENOMIC DNA]</scope>
    <source>
        <strain evidence="1 2">USDA 222</strain>
    </source>
</reference>